<proteinExistence type="inferred from homology"/>
<dbReference type="PANTHER" id="PTHR42755">
    <property type="entry name" value="3-DEOXY-MANNO-OCTULOSONATE CYTIDYLYLTRANSFERASE"/>
    <property type="match status" value="1"/>
</dbReference>
<evidence type="ECO:0000313" key="12">
    <source>
        <dbReference type="Proteomes" id="UP000614424"/>
    </source>
</evidence>
<evidence type="ECO:0000256" key="9">
    <source>
        <dbReference type="RuleBase" id="RU365103"/>
    </source>
</evidence>
<keyword evidence="4 9" id="KW-0808">Transferase</keyword>
<feature type="active site" description="Proton acceptor" evidence="7">
    <location>
        <position position="71"/>
    </location>
</feature>
<dbReference type="UniPathway" id="UPA00958"/>
<evidence type="ECO:0000256" key="1">
    <source>
        <dbReference type="ARBA" id="ARBA00004713"/>
    </source>
</evidence>
<keyword evidence="9" id="KW-0812">Transmembrane</keyword>
<evidence type="ECO:0000256" key="5">
    <source>
        <dbReference type="ARBA" id="ARBA00031445"/>
    </source>
</evidence>
<reference evidence="11 12" key="1">
    <citation type="submission" date="2020-08" db="EMBL/GenBank/DDBJ databases">
        <title>Bridging the membrane lipid divide: bacteria of the FCB group superphylum have the potential to synthesize archaeal ether lipids.</title>
        <authorList>
            <person name="Villanueva L."/>
            <person name="Von Meijenfeldt F.A.B."/>
            <person name="Westbye A.B."/>
            <person name="Yadav S."/>
            <person name="Hopmans E.C."/>
            <person name="Dutilh B.E."/>
            <person name="Sinninghe Damste J.S."/>
        </authorList>
    </citation>
    <scope>NUCLEOTIDE SEQUENCE [LARGE SCALE GENOMIC DNA]</scope>
    <source>
        <strain evidence="11">NIOZ-UU47</strain>
    </source>
</reference>
<feature type="site" description="Transition state stabilizer" evidence="8">
    <location>
        <position position="223"/>
    </location>
</feature>
<sequence length="438" mass="50284">MVYCPTTIQRKRRNLIRYSIKIALWIYQLLWSIAIPCLRYNKRLQHGFQDRLLQNLPPKADLWIQAASVGEAFLACEILQNIQSPTPVKIHLTTNTLQGMEILQSCFHKTSPKPDNLSIYTAYFPFDQPSIMTRALHCIQPKLIVLLESELWPGLLGRCQEEKIKVLVVNGRMTEKSLSKYILWPTLWKSLRPEKILAMSEEDCHRFSTLFGEESVELMHNIKFDRLEPSNNQKESDNPLYSVIQPDAQFVVLGSVRKEEETEITHILNDITSRNSDMIIGLFPRHMHRLNFWKKHLSEKIIRWKLRSEVTAPVQGGCVILWDTMGELTAAYTLANAAFVGGSLAPVGGQNFLEPLTCGLRPVIGPHWSNFYWIGKEIIEQKLVLQVNSWQDVSQFLLGSSTDNSEREETRKDIMEYVHSRQGGTSKACNTIRSYLSA</sequence>
<feature type="transmembrane region" description="Helical" evidence="9">
    <location>
        <begin position="18"/>
        <end position="35"/>
    </location>
</feature>
<organism evidence="11 12">
    <name type="scientific">Candidatus Desulfobia pelagia</name>
    <dbReference type="NCBI Taxonomy" id="2841692"/>
    <lineage>
        <taxon>Bacteria</taxon>
        <taxon>Pseudomonadati</taxon>
        <taxon>Thermodesulfobacteriota</taxon>
        <taxon>Desulfobulbia</taxon>
        <taxon>Desulfobulbales</taxon>
        <taxon>Desulfobulbaceae</taxon>
        <taxon>Candidatus Desulfobia</taxon>
    </lineage>
</organism>
<name>A0A8J6NCM3_9BACT</name>
<dbReference type="Gene3D" id="3.40.50.11720">
    <property type="entry name" value="3-Deoxy-D-manno-octulosonic-acid transferase, N-terminal domain"/>
    <property type="match status" value="1"/>
</dbReference>
<comment type="subcellular location">
    <subcellularLocation>
        <location evidence="9">Cell membrane</location>
    </subcellularLocation>
</comment>
<evidence type="ECO:0000256" key="8">
    <source>
        <dbReference type="PIRSR" id="PIRSR639901-2"/>
    </source>
</evidence>
<dbReference type="Gene3D" id="3.40.50.2000">
    <property type="entry name" value="Glycogen Phosphorylase B"/>
    <property type="match status" value="1"/>
</dbReference>
<dbReference type="GO" id="GO:0009244">
    <property type="term" value="P:lipopolysaccharide core region biosynthetic process"/>
    <property type="evidence" value="ECO:0007669"/>
    <property type="project" value="UniProtKB-UniRule"/>
</dbReference>
<dbReference type="InterPro" id="IPR039901">
    <property type="entry name" value="Kdotransferase"/>
</dbReference>
<comment type="function">
    <text evidence="9">Involved in lipopolysaccharide (LPS) biosynthesis. Catalyzes the transfer of 3-deoxy-D-manno-octulosonate (Kdo) residue(s) from CMP-Kdo to lipid IV(A), the tetraacyldisaccharide-1,4'-bisphosphate precursor of lipid A.</text>
</comment>
<dbReference type="InterPro" id="IPR007507">
    <property type="entry name" value="Glycos_transf_N"/>
</dbReference>
<dbReference type="EMBL" id="JACNJZ010000089">
    <property type="protein sequence ID" value="MBC8317429.1"/>
    <property type="molecule type" value="Genomic_DNA"/>
</dbReference>
<dbReference type="PANTHER" id="PTHR42755:SF1">
    <property type="entry name" value="3-DEOXY-D-MANNO-OCTULOSONIC ACID TRANSFERASE, MITOCHONDRIAL-RELATED"/>
    <property type="match status" value="1"/>
</dbReference>
<dbReference type="Pfam" id="PF04413">
    <property type="entry name" value="Glycos_transf_N"/>
    <property type="match status" value="1"/>
</dbReference>
<keyword evidence="9" id="KW-1003">Cell membrane</keyword>
<keyword evidence="9" id="KW-0448">Lipopolysaccharide biosynthesis</keyword>
<dbReference type="AlphaFoldDB" id="A0A8J6NCM3"/>
<protein>
    <recommendedName>
        <fullName evidence="3 9">3-deoxy-D-manno-octulosonic acid transferase</fullName>
        <shortName evidence="9">Kdo transferase</shortName>
        <ecNumber evidence="2 9">2.4.99.12</ecNumber>
    </recommendedName>
    <alternativeName>
        <fullName evidence="5 9">Lipid IV(A) 3-deoxy-D-manno-octulosonic acid transferase</fullName>
    </alternativeName>
</protein>
<dbReference type="EC" id="2.4.99.12" evidence="2 9"/>
<feature type="domain" description="3-deoxy-D-manno-octulosonic-acid transferase N-terminal" evidence="10">
    <location>
        <begin position="57"/>
        <end position="225"/>
    </location>
</feature>
<dbReference type="GO" id="GO:0005886">
    <property type="term" value="C:plasma membrane"/>
    <property type="evidence" value="ECO:0007669"/>
    <property type="project" value="UniProtKB-SubCell"/>
</dbReference>
<gene>
    <name evidence="11" type="ORF">H8E41_05950</name>
</gene>
<comment type="caution">
    <text evidence="11">The sequence shown here is derived from an EMBL/GenBank/DDBJ whole genome shotgun (WGS) entry which is preliminary data.</text>
</comment>
<keyword evidence="9" id="KW-0472">Membrane</keyword>
<evidence type="ECO:0000256" key="4">
    <source>
        <dbReference type="ARBA" id="ARBA00022679"/>
    </source>
</evidence>
<evidence type="ECO:0000259" key="10">
    <source>
        <dbReference type="Pfam" id="PF04413"/>
    </source>
</evidence>
<evidence type="ECO:0000256" key="7">
    <source>
        <dbReference type="PIRSR" id="PIRSR639901-1"/>
    </source>
</evidence>
<comment type="similarity">
    <text evidence="9">Belongs to the glycosyltransferase group 1 family.</text>
</comment>
<dbReference type="InterPro" id="IPR038107">
    <property type="entry name" value="Glycos_transf_N_sf"/>
</dbReference>
<evidence type="ECO:0000313" key="11">
    <source>
        <dbReference type="EMBL" id="MBC8317429.1"/>
    </source>
</evidence>
<dbReference type="GO" id="GO:0043842">
    <property type="term" value="F:Kdo transferase activity"/>
    <property type="evidence" value="ECO:0007669"/>
    <property type="project" value="UniProtKB-EC"/>
</dbReference>
<evidence type="ECO:0000256" key="6">
    <source>
        <dbReference type="ARBA" id="ARBA00049183"/>
    </source>
</evidence>
<comment type="catalytic activity">
    <reaction evidence="6 9">
        <text>lipid IVA (E. coli) + CMP-3-deoxy-beta-D-manno-octulosonate = alpha-Kdo-(2-&gt;6)-lipid IVA (E. coli) + CMP + H(+)</text>
        <dbReference type="Rhea" id="RHEA:28066"/>
        <dbReference type="ChEBI" id="CHEBI:15378"/>
        <dbReference type="ChEBI" id="CHEBI:58603"/>
        <dbReference type="ChEBI" id="CHEBI:60364"/>
        <dbReference type="ChEBI" id="CHEBI:60377"/>
        <dbReference type="ChEBI" id="CHEBI:85987"/>
        <dbReference type="EC" id="2.4.99.12"/>
    </reaction>
</comment>
<keyword evidence="9" id="KW-1133">Transmembrane helix</keyword>
<accession>A0A8J6NCM3</accession>
<comment type="pathway">
    <text evidence="1 9">Bacterial outer membrane biogenesis; LPS core biosynthesis.</text>
</comment>
<feature type="site" description="Transition state stabilizer" evidence="8">
    <location>
        <position position="148"/>
    </location>
</feature>
<dbReference type="Proteomes" id="UP000614424">
    <property type="component" value="Unassembled WGS sequence"/>
</dbReference>
<evidence type="ECO:0000256" key="2">
    <source>
        <dbReference type="ARBA" id="ARBA00012621"/>
    </source>
</evidence>
<evidence type="ECO:0000256" key="3">
    <source>
        <dbReference type="ARBA" id="ARBA00019077"/>
    </source>
</evidence>
<dbReference type="GO" id="GO:0009245">
    <property type="term" value="P:lipid A biosynthetic process"/>
    <property type="evidence" value="ECO:0007669"/>
    <property type="project" value="TreeGrafter"/>
</dbReference>